<evidence type="ECO:0000256" key="1">
    <source>
        <dbReference type="SAM" id="MobiDB-lite"/>
    </source>
</evidence>
<evidence type="ECO:0000313" key="3">
    <source>
        <dbReference type="Proteomes" id="UP000838756"/>
    </source>
</evidence>
<evidence type="ECO:0000313" key="2">
    <source>
        <dbReference type="EMBL" id="CAH2230377.1"/>
    </source>
</evidence>
<sequence>MYEVHATATNLTKRPINLIFGHRPILDVGDQKNNDDMSVQGDRRKRNGHSPLISEKIWHRHRKTCH</sequence>
<name>A0A8S4R7L8_9NEOP</name>
<gene>
    <name evidence="2" type="primary">jg5055</name>
    <name evidence="2" type="ORF">PAEG_LOCUS9593</name>
</gene>
<protein>
    <submittedName>
        <fullName evidence="2">Jg5055 protein</fullName>
    </submittedName>
</protein>
<dbReference type="AlphaFoldDB" id="A0A8S4R7L8"/>
<dbReference type="EMBL" id="CAKXAJ010024800">
    <property type="protein sequence ID" value="CAH2230377.1"/>
    <property type="molecule type" value="Genomic_DNA"/>
</dbReference>
<organism evidence="2 3">
    <name type="scientific">Pararge aegeria aegeria</name>
    <dbReference type="NCBI Taxonomy" id="348720"/>
    <lineage>
        <taxon>Eukaryota</taxon>
        <taxon>Metazoa</taxon>
        <taxon>Ecdysozoa</taxon>
        <taxon>Arthropoda</taxon>
        <taxon>Hexapoda</taxon>
        <taxon>Insecta</taxon>
        <taxon>Pterygota</taxon>
        <taxon>Neoptera</taxon>
        <taxon>Endopterygota</taxon>
        <taxon>Lepidoptera</taxon>
        <taxon>Glossata</taxon>
        <taxon>Ditrysia</taxon>
        <taxon>Papilionoidea</taxon>
        <taxon>Nymphalidae</taxon>
        <taxon>Satyrinae</taxon>
        <taxon>Satyrini</taxon>
        <taxon>Parargina</taxon>
        <taxon>Pararge</taxon>
    </lineage>
</organism>
<keyword evidence="3" id="KW-1185">Reference proteome</keyword>
<dbReference type="Proteomes" id="UP000838756">
    <property type="component" value="Unassembled WGS sequence"/>
</dbReference>
<proteinExistence type="predicted"/>
<feature type="region of interest" description="Disordered" evidence="1">
    <location>
        <begin position="27"/>
        <end position="53"/>
    </location>
</feature>
<comment type="caution">
    <text evidence="2">The sequence shown here is derived from an EMBL/GenBank/DDBJ whole genome shotgun (WGS) entry which is preliminary data.</text>
</comment>
<accession>A0A8S4R7L8</accession>
<reference evidence="2" key="1">
    <citation type="submission" date="2022-03" db="EMBL/GenBank/DDBJ databases">
        <authorList>
            <person name="Lindestad O."/>
        </authorList>
    </citation>
    <scope>NUCLEOTIDE SEQUENCE</scope>
</reference>